<evidence type="ECO:0000313" key="1">
    <source>
        <dbReference type="EMBL" id="CAG7832188.1"/>
    </source>
</evidence>
<protein>
    <submittedName>
        <fullName evidence="1">Uncharacterized protein</fullName>
    </submittedName>
</protein>
<dbReference type="EMBL" id="CAJVCH010563886">
    <property type="protein sequence ID" value="CAG7832188.1"/>
    <property type="molecule type" value="Genomic_DNA"/>
</dbReference>
<reference evidence="1" key="1">
    <citation type="submission" date="2021-06" db="EMBL/GenBank/DDBJ databases">
        <authorList>
            <person name="Hodson N. C."/>
            <person name="Mongue J. A."/>
            <person name="Jaron S. K."/>
        </authorList>
    </citation>
    <scope>NUCLEOTIDE SEQUENCE</scope>
</reference>
<evidence type="ECO:0000313" key="2">
    <source>
        <dbReference type="Proteomes" id="UP000708208"/>
    </source>
</evidence>
<proteinExistence type="predicted"/>
<dbReference type="Proteomes" id="UP000708208">
    <property type="component" value="Unassembled WGS sequence"/>
</dbReference>
<organism evidence="1 2">
    <name type="scientific">Allacma fusca</name>
    <dbReference type="NCBI Taxonomy" id="39272"/>
    <lineage>
        <taxon>Eukaryota</taxon>
        <taxon>Metazoa</taxon>
        <taxon>Ecdysozoa</taxon>
        <taxon>Arthropoda</taxon>
        <taxon>Hexapoda</taxon>
        <taxon>Collembola</taxon>
        <taxon>Symphypleona</taxon>
        <taxon>Sminthuridae</taxon>
        <taxon>Allacma</taxon>
    </lineage>
</organism>
<dbReference type="AlphaFoldDB" id="A0A8J2LBG0"/>
<accession>A0A8J2LBG0</accession>
<gene>
    <name evidence="1" type="ORF">AFUS01_LOCUS41887</name>
</gene>
<name>A0A8J2LBG0_9HEXA</name>
<keyword evidence="2" id="KW-1185">Reference proteome</keyword>
<sequence>MIGANLPGFMVILRFPCRCERCNQIDETYFQHLRPFSTISHSLSV</sequence>
<feature type="non-terminal residue" evidence="1">
    <location>
        <position position="1"/>
    </location>
</feature>
<comment type="caution">
    <text evidence="1">The sequence shown here is derived from an EMBL/GenBank/DDBJ whole genome shotgun (WGS) entry which is preliminary data.</text>
</comment>